<evidence type="ECO:0000256" key="1">
    <source>
        <dbReference type="SAM" id="MobiDB-lite"/>
    </source>
</evidence>
<feature type="compositionally biased region" description="Low complexity" evidence="1">
    <location>
        <begin position="322"/>
        <end position="334"/>
    </location>
</feature>
<evidence type="ECO:0000313" key="3">
    <source>
        <dbReference type="EMBL" id="KAG2492526.1"/>
    </source>
</evidence>
<dbReference type="OrthoDB" id="542272at2759"/>
<dbReference type="EMBL" id="JAEHOE010000044">
    <property type="protein sequence ID" value="KAG2492526.1"/>
    <property type="molecule type" value="Genomic_DNA"/>
</dbReference>
<dbReference type="Pfam" id="PF14970">
    <property type="entry name" value="TEDC1"/>
    <property type="match status" value="1"/>
</dbReference>
<name>A0A835XYH0_9CHLO</name>
<accession>A0A835XYH0</accession>
<protein>
    <recommendedName>
        <fullName evidence="2">Tubulin epsilon and delta complex protein 1 domain-containing protein</fullName>
    </recommendedName>
</protein>
<feature type="region of interest" description="Disordered" evidence="1">
    <location>
        <begin position="322"/>
        <end position="361"/>
    </location>
</feature>
<dbReference type="AlphaFoldDB" id="A0A835XYH0"/>
<evidence type="ECO:0000313" key="4">
    <source>
        <dbReference type="Proteomes" id="UP000612055"/>
    </source>
</evidence>
<reference evidence="3" key="1">
    <citation type="journal article" date="2020" name="bioRxiv">
        <title>Comparative genomics of Chlamydomonas.</title>
        <authorList>
            <person name="Craig R.J."/>
            <person name="Hasan A.R."/>
            <person name="Ness R.W."/>
            <person name="Keightley P.D."/>
        </authorList>
    </citation>
    <scope>NUCLEOTIDE SEQUENCE</scope>
    <source>
        <strain evidence="3">CCAP 11/70</strain>
    </source>
</reference>
<organism evidence="3 4">
    <name type="scientific">Edaphochlamys debaryana</name>
    <dbReference type="NCBI Taxonomy" id="47281"/>
    <lineage>
        <taxon>Eukaryota</taxon>
        <taxon>Viridiplantae</taxon>
        <taxon>Chlorophyta</taxon>
        <taxon>core chlorophytes</taxon>
        <taxon>Chlorophyceae</taxon>
        <taxon>CS clade</taxon>
        <taxon>Chlamydomonadales</taxon>
        <taxon>Chlamydomonadales incertae sedis</taxon>
        <taxon>Edaphochlamys</taxon>
    </lineage>
</organism>
<sequence length="619" mass="60709">MWRALHDTVVAVLAGGGCLEDPAPSLSAPSSGASPPPSGLARMWSTVAAEGVSSPEQGEVPPEAAALVLRQLAAWGAPLPLLRAISPGPLHSGDPARAQAAAPPARSRPLLLALGWLVAAAGLLEARIRALEPGPELGALLPPYPQDTCFAEPVQQAYDSAARSARDHVQRLLAPVAAAGGGGAAGAPRGRAGRGDPFGPSAAAQAAEAVWAEVEAAAQRAVALAGRARGRMVALQAAMDCRHRLSASLAARQAAAAPSRRPLTPLELQLCAQPAAVQRHLAALEAATLALVAQQELAAHGSLLFEWLSSVLAEEGQAGASGASGAAARQQAGRGQPGHSAARSPYLTGGPGAPAAAPPSAAGSLGSLESLPYVCSTAGARLGAHLDEALAAAVRAAEPELAAARQRSSMAAAAAAAGGGAPARPGGGGGAAGASMAHFLAMAERAVADRPPDGPGSAAEGHAAGAVEASGAPLPLPLAPLLEPGGPESLGDATGPWRLPDDIADSLAAVHAAVQHRRTASAEASERFQAARYGALARYDYTAGAAVGGPLAAVQAAAAGTGLAAAGGGGGVPAAADTERLLGSVLAAARPLARARAGARSALLGALQRLPEGYLVTGV</sequence>
<proteinExistence type="predicted"/>
<feature type="domain" description="Tubulin epsilon and delta complex protein 1" evidence="2">
    <location>
        <begin position="105"/>
        <end position="312"/>
    </location>
</feature>
<dbReference type="PROSITE" id="PS51257">
    <property type="entry name" value="PROKAR_LIPOPROTEIN"/>
    <property type="match status" value="1"/>
</dbReference>
<dbReference type="InterPro" id="IPR027996">
    <property type="entry name" value="TEDC1_dom"/>
</dbReference>
<dbReference type="PANTHER" id="PTHR35076:SF1">
    <property type="entry name" value="TUBULIN EPSILON AND DELTA COMPLEX PROTEIN 1"/>
    <property type="match status" value="1"/>
</dbReference>
<evidence type="ECO:0000259" key="2">
    <source>
        <dbReference type="Pfam" id="PF14970"/>
    </source>
</evidence>
<dbReference type="PANTHER" id="PTHR35076">
    <property type="entry name" value="TUBULIN EPSILON AND DELTA COMPLEX PROTEIN 1"/>
    <property type="match status" value="1"/>
</dbReference>
<comment type="caution">
    <text evidence="3">The sequence shown here is derived from an EMBL/GenBank/DDBJ whole genome shotgun (WGS) entry which is preliminary data.</text>
</comment>
<gene>
    <name evidence="3" type="ORF">HYH03_009191</name>
</gene>
<feature type="region of interest" description="Disordered" evidence="1">
    <location>
        <begin position="179"/>
        <end position="200"/>
    </location>
</feature>
<dbReference type="InterPro" id="IPR043535">
    <property type="entry name" value="TEDC1"/>
</dbReference>
<keyword evidence="4" id="KW-1185">Reference proteome</keyword>
<dbReference type="Proteomes" id="UP000612055">
    <property type="component" value="Unassembled WGS sequence"/>
</dbReference>